<feature type="region of interest" description="Disordered" evidence="1">
    <location>
        <begin position="256"/>
        <end position="283"/>
    </location>
</feature>
<gene>
    <name evidence="2" type="ORF">PACLA_8A076599</name>
</gene>
<dbReference type="EMBL" id="CACRXK020011937">
    <property type="protein sequence ID" value="CAB4022357.1"/>
    <property type="molecule type" value="Genomic_DNA"/>
</dbReference>
<dbReference type="AlphaFoldDB" id="A0A7D9L2T8"/>
<evidence type="ECO:0000313" key="3">
    <source>
        <dbReference type="Proteomes" id="UP001152795"/>
    </source>
</evidence>
<keyword evidence="3" id="KW-1185">Reference proteome</keyword>
<feature type="compositionally biased region" description="Low complexity" evidence="1">
    <location>
        <begin position="257"/>
        <end position="268"/>
    </location>
</feature>
<evidence type="ECO:0000256" key="1">
    <source>
        <dbReference type="SAM" id="MobiDB-lite"/>
    </source>
</evidence>
<evidence type="ECO:0000313" key="2">
    <source>
        <dbReference type="EMBL" id="CAB4022357.1"/>
    </source>
</evidence>
<dbReference type="PANTHER" id="PTHR34239">
    <property type="entry name" value="APPLE DOMAIN-CONTAINING PROTEIN"/>
    <property type="match status" value="1"/>
</dbReference>
<dbReference type="Proteomes" id="UP001152795">
    <property type="component" value="Unassembled WGS sequence"/>
</dbReference>
<feature type="region of interest" description="Disordered" evidence="1">
    <location>
        <begin position="117"/>
        <end position="160"/>
    </location>
</feature>
<dbReference type="PANTHER" id="PTHR34239:SF2">
    <property type="entry name" value="TRANSPOSABLE ELEMENT P TRANSPOSASE_THAP9 CONSERVED DOMAIN-CONTAINING PROTEIN"/>
    <property type="match status" value="1"/>
</dbReference>
<feature type="compositionally biased region" description="Polar residues" evidence="1">
    <location>
        <begin position="457"/>
        <end position="492"/>
    </location>
</feature>
<protein>
    <submittedName>
        <fullName evidence="2">Uncharacterized protein</fullName>
    </submittedName>
</protein>
<feature type="compositionally biased region" description="Polar residues" evidence="1">
    <location>
        <begin position="269"/>
        <end position="283"/>
    </location>
</feature>
<dbReference type="OrthoDB" id="9050231at2759"/>
<feature type="compositionally biased region" description="Polar residues" evidence="1">
    <location>
        <begin position="499"/>
        <end position="518"/>
    </location>
</feature>
<feature type="compositionally biased region" description="Basic and acidic residues" evidence="1">
    <location>
        <begin position="521"/>
        <end position="533"/>
    </location>
</feature>
<sequence length="533" mass="60278">MLFYYRLFKKLNADILGVMTYACSTGIDPVEHLWAPLSNLLSGVVVFSLSDGDRTAPALQSSIDNDTHKEKETTVFNCAIHSIRDKHWHELKFDGFSDLHKFSDTLKEFKEMNRHIDSAMSESHKSSRKRHRSSSRSASDSHRRKKESKRNSSDSHTLSQILSGVKDMREQFVALSERVTKIESQRVQQPLEVPHPVEESTVKDDRLSITATHLEENDIPSSNTDGPDETSLAGFVPPLDDFMSPVVDAQSKSTHGNLLDNVDANNVDSGETPTNVKSSTGFFDPKQTTARRWVPSAAFGTFLEKKFRRRLNTEQVNEIIGEYSPPETDAGVAPLLDKSNLTYIPSSRKKFIEQRDKDLALIQRATLNAAAPLCCLHDRLESNENISNEDLQTTLQQSLCLLGSANHITTTLRRKKILAAINPDKVQLAEQEFPKAGKMLFGEDLTTLAAKHSELTRSLSKNLQKPNYSKMQSNTSGNFPRTKYNTQQTWGKSNRPFPRNSTSNNQQRFSPEANQVQSFRPRWDQPDRAWFRQ</sequence>
<name>A0A7D9L2T8_PARCT</name>
<feature type="region of interest" description="Disordered" evidence="1">
    <location>
        <begin position="457"/>
        <end position="533"/>
    </location>
</feature>
<comment type="caution">
    <text evidence="2">The sequence shown here is derived from an EMBL/GenBank/DDBJ whole genome shotgun (WGS) entry which is preliminary data.</text>
</comment>
<feature type="region of interest" description="Disordered" evidence="1">
    <location>
        <begin position="184"/>
        <end position="203"/>
    </location>
</feature>
<proteinExistence type="predicted"/>
<accession>A0A7D9L2T8</accession>
<reference evidence="2" key="1">
    <citation type="submission" date="2020-04" db="EMBL/GenBank/DDBJ databases">
        <authorList>
            <person name="Alioto T."/>
            <person name="Alioto T."/>
            <person name="Gomez Garrido J."/>
        </authorList>
    </citation>
    <scope>NUCLEOTIDE SEQUENCE</scope>
    <source>
        <strain evidence="2">A484AB</strain>
    </source>
</reference>
<organism evidence="2 3">
    <name type="scientific">Paramuricea clavata</name>
    <name type="common">Red gorgonian</name>
    <name type="synonym">Violescent sea-whip</name>
    <dbReference type="NCBI Taxonomy" id="317549"/>
    <lineage>
        <taxon>Eukaryota</taxon>
        <taxon>Metazoa</taxon>
        <taxon>Cnidaria</taxon>
        <taxon>Anthozoa</taxon>
        <taxon>Octocorallia</taxon>
        <taxon>Malacalcyonacea</taxon>
        <taxon>Plexauridae</taxon>
        <taxon>Paramuricea</taxon>
    </lineage>
</organism>